<name>A0A4P5ZV44_PLAAG</name>
<evidence type="ECO:0000313" key="2">
    <source>
        <dbReference type="Proteomes" id="UP000299794"/>
    </source>
</evidence>
<dbReference type="RefSeq" id="WP_052369335.1">
    <property type="nucleotide sequence ID" value="NZ_BJCD01000038.1"/>
</dbReference>
<comment type="caution">
    <text evidence="1">The sequence shown here is derived from an EMBL/GenBank/DDBJ whole genome shotgun (WGS) entry which is preliminary data.</text>
</comment>
<organism evidence="1 2">
    <name type="scientific">Planktothrix agardhii CCAP 1459/11A</name>
    <dbReference type="NCBI Taxonomy" id="282420"/>
    <lineage>
        <taxon>Bacteria</taxon>
        <taxon>Bacillati</taxon>
        <taxon>Cyanobacteriota</taxon>
        <taxon>Cyanophyceae</taxon>
        <taxon>Oscillatoriophycideae</taxon>
        <taxon>Oscillatoriales</taxon>
        <taxon>Microcoleaceae</taxon>
        <taxon>Planktothrix</taxon>
    </lineage>
</organism>
<gene>
    <name evidence="1" type="ORF">PA905_17350</name>
</gene>
<dbReference type="Proteomes" id="UP000299794">
    <property type="component" value="Unassembled WGS sequence"/>
</dbReference>
<dbReference type="InterPro" id="IPR002696">
    <property type="entry name" value="Membr_insert_effic_factor_YidD"/>
</dbReference>
<dbReference type="SMART" id="SM01234">
    <property type="entry name" value="Haemolytic"/>
    <property type="match status" value="1"/>
</dbReference>
<proteinExistence type="predicted"/>
<accession>A0A4P5ZV44</accession>
<evidence type="ECO:0000313" key="1">
    <source>
        <dbReference type="EMBL" id="GDZ93895.1"/>
    </source>
</evidence>
<sequence length="135" mass="14973">MKSSVTDLLGNTLEIALNQSAIAAITGYQKYISPRKGFSCAYRVLHNTDSCSQYIKKLITKYGIIDAIPLANQRFKSCKNASLILHSETQKKQRPCQNLMSQKCQCKPEDILQGICDVSFCFITDCGDGSNCSCF</sequence>
<dbReference type="Pfam" id="PF01809">
    <property type="entry name" value="YidD"/>
    <property type="match status" value="1"/>
</dbReference>
<dbReference type="AlphaFoldDB" id="A0A4P5ZV44"/>
<dbReference type="EMBL" id="BJCD01000038">
    <property type="protein sequence ID" value="GDZ93895.1"/>
    <property type="molecule type" value="Genomic_DNA"/>
</dbReference>
<reference evidence="2" key="1">
    <citation type="submission" date="2019-02" db="EMBL/GenBank/DDBJ databases">
        <title>Draft genome sequence of Planktothrix agardhii NIES-905.</title>
        <authorList>
            <person name="Yamaguchi H."/>
            <person name="Suzuki S."/>
            <person name="Kawachi M."/>
        </authorList>
    </citation>
    <scope>NUCLEOTIDE SEQUENCE [LARGE SCALE GENOMIC DNA]</scope>
    <source>
        <strain evidence="2">CCAP 1459/11A</strain>
    </source>
</reference>
<dbReference type="NCBIfam" id="TIGR00278">
    <property type="entry name" value="membrane protein insertion efficiency factor YidD"/>
    <property type="match status" value="1"/>
</dbReference>
<evidence type="ECO:0008006" key="3">
    <source>
        <dbReference type="Google" id="ProtNLM"/>
    </source>
</evidence>
<protein>
    <recommendedName>
        <fullName evidence="3">Membrane protein insertion efficiency factor YidD</fullName>
    </recommendedName>
</protein>